<evidence type="ECO:0000313" key="10">
    <source>
        <dbReference type="Proteomes" id="UP001233314"/>
    </source>
</evidence>
<dbReference type="SUPFAM" id="SSF88659">
    <property type="entry name" value="Sigma3 and sigma4 domains of RNA polymerase sigma factors"/>
    <property type="match status" value="1"/>
</dbReference>
<dbReference type="CDD" id="cd06171">
    <property type="entry name" value="Sigma70_r4"/>
    <property type="match status" value="1"/>
</dbReference>
<keyword evidence="3" id="KW-0731">Sigma factor</keyword>
<dbReference type="InterPro" id="IPR007627">
    <property type="entry name" value="RNA_pol_sigma70_r2"/>
</dbReference>
<evidence type="ECO:0000256" key="6">
    <source>
        <dbReference type="SAM" id="MobiDB-lite"/>
    </source>
</evidence>
<dbReference type="Gene3D" id="1.10.10.10">
    <property type="entry name" value="Winged helix-like DNA-binding domain superfamily/Winged helix DNA-binding domain"/>
    <property type="match status" value="1"/>
</dbReference>
<keyword evidence="4" id="KW-0238">DNA-binding</keyword>
<dbReference type="Proteomes" id="UP001233314">
    <property type="component" value="Unassembled WGS sequence"/>
</dbReference>
<dbReference type="Gene3D" id="1.10.1740.10">
    <property type="match status" value="1"/>
</dbReference>
<protein>
    <submittedName>
        <fullName evidence="9">Sigma factor-like helix-turn-helix DNA-binding protein</fullName>
    </submittedName>
</protein>
<dbReference type="InterPro" id="IPR039425">
    <property type="entry name" value="RNA_pol_sigma-70-like"/>
</dbReference>
<evidence type="ECO:0000259" key="8">
    <source>
        <dbReference type="Pfam" id="PF08281"/>
    </source>
</evidence>
<name>A0ABT9B430_9ACTN</name>
<evidence type="ECO:0000313" key="9">
    <source>
        <dbReference type="EMBL" id="MDO7869482.1"/>
    </source>
</evidence>
<comment type="similarity">
    <text evidence="1">Belongs to the sigma-70 factor family. ECF subfamily.</text>
</comment>
<feature type="domain" description="RNA polymerase sigma factor 70 region 4 type 2" evidence="8">
    <location>
        <begin position="120"/>
        <end position="171"/>
    </location>
</feature>
<evidence type="ECO:0000259" key="7">
    <source>
        <dbReference type="Pfam" id="PF04542"/>
    </source>
</evidence>
<keyword evidence="5" id="KW-0804">Transcription</keyword>
<keyword evidence="10" id="KW-1185">Reference proteome</keyword>
<evidence type="ECO:0000256" key="1">
    <source>
        <dbReference type="ARBA" id="ARBA00010641"/>
    </source>
</evidence>
<keyword evidence="2" id="KW-0805">Transcription regulation</keyword>
<evidence type="ECO:0000256" key="4">
    <source>
        <dbReference type="ARBA" id="ARBA00023125"/>
    </source>
</evidence>
<dbReference type="Pfam" id="PF04542">
    <property type="entry name" value="Sigma70_r2"/>
    <property type="match status" value="1"/>
</dbReference>
<dbReference type="Pfam" id="PF08281">
    <property type="entry name" value="Sigma70_r4_2"/>
    <property type="match status" value="1"/>
</dbReference>
<dbReference type="RefSeq" id="WP_305028877.1">
    <property type="nucleotide sequence ID" value="NZ_JAUQTA010000002.1"/>
</dbReference>
<organism evidence="9 10">
    <name type="scientific">Nocardioides jiangxiensis</name>
    <dbReference type="NCBI Taxonomy" id="3064524"/>
    <lineage>
        <taxon>Bacteria</taxon>
        <taxon>Bacillati</taxon>
        <taxon>Actinomycetota</taxon>
        <taxon>Actinomycetes</taxon>
        <taxon>Propionibacteriales</taxon>
        <taxon>Nocardioidaceae</taxon>
        <taxon>Nocardioides</taxon>
    </lineage>
</organism>
<feature type="domain" description="RNA polymerase sigma-70 region 2" evidence="7">
    <location>
        <begin position="23"/>
        <end position="83"/>
    </location>
</feature>
<dbReference type="PANTHER" id="PTHR43133">
    <property type="entry name" value="RNA POLYMERASE ECF-TYPE SIGMA FACTO"/>
    <property type="match status" value="1"/>
</dbReference>
<proteinExistence type="inferred from homology"/>
<dbReference type="InterPro" id="IPR013249">
    <property type="entry name" value="RNA_pol_sigma70_r4_t2"/>
</dbReference>
<reference evidence="9 10" key="1">
    <citation type="submission" date="2023-07" db="EMBL/GenBank/DDBJ databases">
        <title>Nocardioides sp. nov WY-20 isolated from soil.</title>
        <authorList>
            <person name="Liu B."/>
            <person name="Wan Y."/>
        </authorList>
    </citation>
    <scope>NUCLEOTIDE SEQUENCE [LARGE SCALE GENOMIC DNA]</scope>
    <source>
        <strain evidence="9 10">WY-20</strain>
    </source>
</reference>
<dbReference type="PANTHER" id="PTHR43133:SF50">
    <property type="entry name" value="ECF RNA POLYMERASE SIGMA FACTOR SIGM"/>
    <property type="match status" value="1"/>
</dbReference>
<dbReference type="InterPro" id="IPR036388">
    <property type="entry name" value="WH-like_DNA-bd_sf"/>
</dbReference>
<accession>A0ABT9B430</accession>
<dbReference type="EMBL" id="JAUQTA010000002">
    <property type="protein sequence ID" value="MDO7869482.1"/>
    <property type="molecule type" value="Genomic_DNA"/>
</dbReference>
<dbReference type="InterPro" id="IPR013324">
    <property type="entry name" value="RNA_pol_sigma_r3/r4-like"/>
</dbReference>
<sequence>MAVIELRTPPPRPQDADAAVDALYRTHWRPLVRLSVLLVGDLGSAERLVEDSFVAMHRHWHRLRDTERAQAYLRTTVVRRCRRSGHGPGRAGIRRVDENGGERKLTDRAVPADAPGSRRDLVLRALQALPETQREVVALRYYLHLSDAEVADTLGIRRRAVDLHLSRGTAALSTAVAEAEALHPAPGPQVR</sequence>
<evidence type="ECO:0000256" key="3">
    <source>
        <dbReference type="ARBA" id="ARBA00023082"/>
    </source>
</evidence>
<dbReference type="InterPro" id="IPR013325">
    <property type="entry name" value="RNA_pol_sigma_r2"/>
</dbReference>
<feature type="compositionally biased region" description="Basic and acidic residues" evidence="6">
    <location>
        <begin position="94"/>
        <end position="103"/>
    </location>
</feature>
<dbReference type="SUPFAM" id="SSF88946">
    <property type="entry name" value="Sigma2 domain of RNA polymerase sigma factors"/>
    <property type="match status" value="1"/>
</dbReference>
<evidence type="ECO:0000256" key="5">
    <source>
        <dbReference type="ARBA" id="ARBA00023163"/>
    </source>
</evidence>
<feature type="region of interest" description="Disordered" evidence="6">
    <location>
        <begin position="84"/>
        <end position="103"/>
    </location>
</feature>
<evidence type="ECO:0000256" key="2">
    <source>
        <dbReference type="ARBA" id="ARBA00023015"/>
    </source>
</evidence>
<gene>
    <name evidence="9" type="ORF">Q5722_14005</name>
</gene>
<comment type="caution">
    <text evidence="9">The sequence shown here is derived from an EMBL/GenBank/DDBJ whole genome shotgun (WGS) entry which is preliminary data.</text>
</comment>